<dbReference type="Gene3D" id="1.20.5.2050">
    <property type="match status" value="2"/>
</dbReference>
<feature type="region of interest" description="Disordered" evidence="6">
    <location>
        <begin position="1937"/>
        <end position="2000"/>
    </location>
</feature>
<feature type="region of interest" description="Disordered" evidence="6">
    <location>
        <begin position="381"/>
        <end position="442"/>
    </location>
</feature>
<feature type="region of interest" description="Disordered" evidence="6">
    <location>
        <begin position="2341"/>
        <end position="2416"/>
    </location>
</feature>
<feature type="region of interest" description="Disordered" evidence="6">
    <location>
        <begin position="1014"/>
        <end position="1062"/>
    </location>
</feature>
<keyword evidence="3" id="KW-0238">DNA-binding</keyword>
<dbReference type="PANTHER" id="PTHR48125:SF12">
    <property type="entry name" value="AT HOOK TRANSCRIPTION FACTOR FAMILY-RELATED"/>
    <property type="match status" value="1"/>
</dbReference>
<evidence type="ECO:0000256" key="3">
    <source>
        <dbReference type="ARBA" id="ARBA00023125"/>
    </source>
</evidence>
<evidence type="ECO:0000313" key="9">
    <source>
        <dbReference type="Proteomes" id="UP000041254"/>
    </source>
</evidence>
<feature type="region of interest" description="Disordered" evidence="6">
    <location>
        <begin position="1442"/>
        <end position="1481"/>
    </location>
</feature>
<feature type="compositionally biased region" description="Polar residues" evidence="6">
    <location>
        <begin position="186"/>
        <end position="197"/>
    </location>
</feature>
<dbReference type="InParanoid" id="A0A0G4GWM4"/>
<feature type="compositionally biased region" description="Pro residues" evidence="6">
    <location>
        <begin position="119"/>
        <end position="130"/>
    </location>
</feature>
<gene>
    <name evidence="8" type="ORF">Vbra_18921</name>
</gene>
<dbReference type="VEuPathDB" id="CryptoDB:Vbra_18921"/>
<name>A0A0G4GWM4_VITBC</name>
<dbReference type="Pfam" id="PF00847">
    <property type="entry name" value="AP2"/>
    <property type="match status" value="2"/>
</dbReference>
<evidence type="ECO:0000256" key="2">
    <source>
        <dbReference type="ARBA" id="ARBA00023015"/>
    </source>
</evidence>
<feature type="compositionally biased region" description="Polar residues" evidence="6">
    <location>
        <begin position="573"/>
        <end position="583"/>
    </location>
</feature>
<feature type="region of interest" description="Disordered" evidence="6">
    <location>
        <begin position="844"/>
        <end position="905"/>
    </location>
</feature>
<feature type="domain" description="AP2/ERF" evidence="7">
    <location>
        <begin position="1714"/>
        <end position="1763"/>
    </location>
</feature>
<feature type="compositionally biased region" description="Basic residues" evidence="6">
    <location>
        <begin position="549"/>
        <end position="558"/>
    </location>
</feature>
<feature type="region of interest" description="Disordered" evidence="6">
    <location>
        <begin position="2108"/>
        <end position="2183"/>
    </location>
</feature>
<keyword evidence="2" id="KW-0805">Transcription regulation</keyword>
<dbReference type="GO" id="GO:0003677">
    <property type="term" value="F:DNA binding"/>
    <property type="evidence" value="ECO:0007669"/>
    <property type="project" value="UniProtKB-KW"/>
</dbReference>
<feature type="compositionally biased region" description="Gly residues" evidence="6">
    <location>
        <begin position="2403"/>
        <end position="2415"/>
    </location>
</feature>
<proteinExistence type="predicted"/>
<feature type="compositionally biased region" description="Basic and acidic residues" evidence="6">
    <location>
        <begin position="253"/>
        <end position="275"/>
    </location>
</feature>
<feature type="region of interest" description="Disordered" evidence="6">
    <location>
        <begin position="1599"/>
        <end position="1644"/>
    </location>
</feature>
<dbReference type="PANTHER" id="PTHR48125">
    <property type="entry name" value="LP07818P1"/>
    <property type="match status" value="1"/>
</dbReference>
<feature type="compositionally biased region" description="Basic and acidic residues" evidence="6">
    <location>
        <begin position="2117"/>
        <end position="2129"/>
    </location>
</feature>
<keyword evidence="9" id="KW-1185">Reference proteome</keyword>
<feature type="region of interest" description="Disordered" evidence="6">
    <location>
        <begin position="1768"/>
        <end position="1829"/>
    </location>
</feature>
<feature type="region of interest" description="Disordered" evidence="6">
    <location>
        <begin position="541"/>
        <end position="583"/>
    </location>
</feature>
<feature type="compositionally biased region" description="Basic and acidic residues" evidence="6">
    <location>
        <begin position="1034"/>
        <end position="1053"/>
    </location>
</feature>
<evidence type="ECO:0000256" key="6">
    <source>
        <dbReference type="SAM" id="MobiDB-lite"/>
    </source>
</evidence>
<feature type="region of interest" description="Disordered" evidence="6">
    <location>
        <begin position="91"/>
        <end position="275"/>
    </location>
</feature>
<dbReference type="OrthoDB" id="384106at2759"/>
<feature type="compositionally biased region" description="Basic residues" evidence="6">
    <location>
        <begin position="1014"/>
        <end position="1027"/>
    </location>
</feature>
<feature type="domain" description="AP2/ERF" evidence="7">
    <location>
        <begin position="1648"/>
        <end position="1700"/>
    </location>
</feature>
<feature type="compositionally biased region" description="Gly residues" evidence="6">
    <location>
        <begin position="2507"/>
        <end position="2516"/>
    </location>
</feature>
<feature type="region of interest" description="Disordered" evidence="6">
    <location>
        <begin position="705"/>
        <end position="743"/>
    </location>
</feature>
<dbReference type="EMBL" id="CDMY01000850">
    <property type="protein sequence ID" value="CEM35342.1"/>
    <property type="molecule type" value="Genomic_DNA"/>
</dbReference>
<feature type="compositionally biased region" description="Basic residues" evidence="6">
    <location>
        <begin position="724"/>
        <end position="734"/>
    </location>
</feature>
<feature type="compositionally biased region" description="Pro residues" evidence="6">
    <location>
        <begin position="212"/>
        <end position="238"/>
    </location>
</feature>
<keyword evidence="5" id="KW-0539">Nucleus</keyword>
<protein>
    <recommendedName>
        <fullName evidence="7">AP2/ERF domain-containing protein</fullName>
    </recommendedName>
</protein>
<evidence type="ECO:0000256" key="1">
    <source>
        <dbReference type="ARBA" id="ARBA00004123"/>
    </source>
</evidence>
<feature type="compositionally biased region" description="Polar residues" evidence="6">
    <location>
        <begin position="432"/>
        <end position="442"/>
    </location>
</feature>
<keyword evidence="4" id="KW-0804">Transcription</keyword>
<evidence type="ECO:0000256" key="4">
    <source>
        <dbReference type="ARBA" id="ARBA00023163"/>
    </source>
</evidence>
<sequence>MFHQAYRDVQEFGVRPAKDSRDALHVVAGPLDDSQGEAVHVCDPAVRRDGENGWDLRRLTALLERARAGGPVGQDEPFELRMTLGKRVLCPKESSAGPLSPPPPQHRLPTTPDTHTRPPRPQNQTPPPTAPKTANPSEQRPPPAPRPRKRKRQLGSRAAKITGDEDEDDDAIYDPRAPAMARSKPKTQQQPTDTAGSFSLPPPQHRLSETPSTPPPPPLAQNQGPPPLLPPPSPPPAPKTTSPSEQRPHPLPRRMEADTSSAERRASAPPSLRDHLMKVLRQKGIPGGRWKHHVAYEGLHFTVEDEGDGKRFIVTARDGGRPDTLWARALCIRAERGWDTNRLTAVLKAIREGVAETDDRFETVTVEVDGKVQRVLQLSPAGLSTFQPPHPTSLPPGRPSGVGPPSAKPPEERFAPDVPLSPPDTHHEQRGDASQPTGQTDGLTGEALVRALLRRVGPHSPFMGRGGVGISWNRTNGEFAIYVSRRSDVKIGQEGLKVSLDGPREDIIKTFELAVERRNALHRTFLGDQATFINLTRGEVEEQQGGQGGRHHHTRRTARYLSPESPLSPPGTRHQSLQRPGATQLSRMVAARQMARQLGGAGLDGLTGEALARALLRRLGPAEHFRGRGGVGLTWNYSTEKFEAYIAAGAGAQIGKRGFKVTDMSSRSDIIDAAQQALAYRNALHREHFGDQAVLIDASRLTRAKEREEQGLSSTNEPETGASVRRHRRGRPARRPVDQRTASRGKEFAAALVVRLKEELQEKGVVFPRGTGGLGVYWQYNAFQSGLWRDARTHKLFHITDFTSRSAIIDALRMAIQHRNAAHRAYHRERAVIIDTAWLDGLQEEEDEGGKEQEQPMTDASDGIGSLSPPRAAKTAKTSKRNTRLSDKMQLSPAHGRRDTDLDLGELDEGDLAASLVRRMREEHPQLADGNSEGYGLCWSSGSFRVFVRSPYEDGRQYVLDVPVAEPPSQQHILAAFRQAVQQRNQLHSTHLGKDSVPLSIGWLDDNMPLSIRLPRHRRHSSTRRRGMMQDDQQPDHCPHGVKRPHDGSEKRGRQSVRPPLSEEDGLALASLLVRQAKKQLNGDADSIGLEWRPHERQFVAYRSEDDTGRRAERVFPVADMTSRQQLLMAFAQACQHFNSILRAHHGEGATIDLRHINLRQAADEGHRKGMGPPVKSRRRRSGGPVKERGPPAFDGDGGVDGRNSISTHQRTGLSGLSGSALANALIDRAREQHQTKGRLCMVWVRSVRDFAAFVNGTYHQLTTVANLDSNDDIIRAFREAVEKRNGLWQSRFGDHATPVDISWLDGEELGSDRDEALDGQREVGHCSTDPMRPSEVEELGRRLVRRISQEQPEVHPRNGRGGVGVSFSSSKRSTYGFHAQMNRGNRGFLSGYFGLHRVVSRADIIDAFRRCVQRRNEIYKAALGRRAAMIDISWLDSDKEWPDDHLPASRPPIRMRPRDIPSVQPRRDLHPSPASKRNIFGGKRSREKTRLSGLTDEALARALLERLTQEQPSDFSTYGRGGRGIFWNRSNRAFQTYLCDHRTDVRIKSFKPTDMASPEDIIKTFERAVHRRNALHRSLLGDQATTLDISWLRQAGPSARDESFDDSPPRKHRHRDAEASSGPSAPPYGRSARPHGLPHSPAAHQSDVVGVCWYEQDQAWMAHWSEKGGGQKSKYFYISEHGFNKAKALAEHHRREMERTGRAGQKVRSQHQSGVRGVTFNQGNNMWLARWQQGGQRKARRFSVAQLGYNGAMQAAIQALERGRRASAAGADDADGSDGHGLSSDEDRFDGASPAHRDERGLDGNYWSSHRNAPQRRPARVPARGVRGRGMPQVALQSAHAFARSLLQRARQEREDGFRKYGSGGLGLTWYCGAFAAYFSNTAQQELFKIADLSSRGAIIDAFRRAVTHRNRLHRDKLGDRATVVKLDWLHQLQGEEETMGDDPPLATPRLKRHKRLTPSPEGRQMDTSDDDDDDRVLPPMTRRGRRGSGGGPVGGRDVVDLSGLEGKRLALALLQRIREQQLGGVRTCGSGGLGITWNKASRSFCTYYSSQATTSGRRFIVSDINSRCEVFEALHQAIQHRNAFFGSQLGDRAVMIDASWLKRIQEEEEEAEGDDAMHEPPRDDHQDSSSSSSSSEDNMRPTPKRLKSDKRRPEKQQPSPPPKAANEVVQQPPLTGPPLTPAQLTELHRIFHNKLERFADSKHSRALCLRLRREQAGQGLMRVAIELVIPGTAAVETFPLSAPTEQAMEAAIDAAWARRREREDMEDGDDQEQEWTQADRLAFCRLFATVGNDAGEILAAFPNRSITAIKTFLRKEVPVIVGRGDDEGTLEAAKRFVARLDAERGPKPPAPKKASKPPSRGSGDMGASMSSRDPQVPQRQRDPNMGSGRGGSVVGDAVKEGQGGGGGGGGGKGVAFDALTREQLVELLKADPRPDMQHVADKIEALDITSAVSLLDMLENIGSVDACEDIRRELGLQKGIALVIISQLRSFLRSLKRQQSIQWPPGGGGGGGQREGGHPAARSWDSADLVSAIEEQMGRMTDDKKQRHGDRLHEVIKRTKELHISGSSMLLMVEPPQDSDASEEAMVEAKMIDAAREVIFKGIGDFAVIRSFIRRVLNPQ</sequence>
<organism evidence="8 9">
    <name type="scientific">Vitrella brassicaformis (strain CCMP3155)</name>
    <dbReference type="NCBI Taxonomy" id="1169540"/>
    <lineage>
        <taxon>Eukaryota</taxon>
        <taxon>Sar</taxon>
        <taxon>Alveolata</taxon>
        <taxon>Colpodellida</taxon>
        <taxon>Vitrellaceae</taxon>
        <taxon>Vitrella</taxon>
    </lineage>
</organism>
<feature type="region of interest" description="Disordered" evidence="6">
    <location>
        <begin position="2502"/>
        <end position="2526"/>
    </location>
</feature>
<evidence type="ECO:0000313" key="8">
    <source>
        <dbReference type="EMBL" id="CEM35342.1"/>
    </source>
</evidence>
<comment type="subcellular location">
    <subcellularLocation>
        <location evidence="1">Nucleus</location>
    </subcellularLocation>
</comment>
<feature type="compositionally biased region" description="Polar residues" evidence="6">
    <location>
        <begin position="1204"/>
        <end position="1214"/>
    </location>
</feature>
<feature type="compositionally biased region" description="Pro residues" evidence="6">
    <location>
        <begin position="388"/>
        <end position="398"/>
    </location>
</feature>
<evidence type="ECO:0000259" key="7">
    <source>
        <dbReference type="Pfam" id="PF00847"/>
    </source>
</evidence>
<evidence type="ECO:0000256" key="5">
    <source>
        <dbReference type="ARBA" id="ARBA00023242"/>
    </source>
</evidence>
<feature type="compositionally biased region" description="Basic and acidic residues" evidence="6">
    <location>
        <begin position="1784"/>
        <end position="1803"/>
    </location>
</feature>
<dbReference type="GO" id="GO:0003700">
    <property type="term" value="F:DNA-binding transcription factor activity"/>
    <property type="evidence" value="ECO:0007669"/>
    <property type="project" value="InterPro"/>
</dbReference>
<accession>A0A0G4GWM4</accession>
<dbReference type="Proteomes" id="UP000041254">
    <property type="component" value="Unassembled WGS sequence"/>
</dbReference>
<dbReference type="InterPro" id="IPR001471">
    <property type="entry name" value="AP2/ERF_dom"/>
</dbReference>
<dbReference type="GO" id="GO:0005634">
    <property type="term" value="C:nucleus"/>
    <property type="evidence" value="ECO:0007669"/>
    <property type="project" value="UniProtKB-SubCell"/>
</dbReference>
<feature type="region of interest" description="Disordered" evidence="6">
    <location>
        <begin position="1162"/>
        <end position="1214"/>
    </location>
</feature>
<reference evidence="8 9" key="1">
    <citation type="submission" date="2014-11" db="EMBL/GenBank/DDBJ databases">
        <authorList>
            <person name="Zhu J."/>
            <person name="Qi W."/>
            <person name="Song R."/>
        </authorList>
    </citation>
    <scope>NUCLEOTIDE SEQUENCE [LARGE SCALE GENOMIC DNA]</scope>
</reference>